<name>L8GER5_ACACF</name>
<keyword evidence="1" id="KW-1133">Transmembrane helix</keyword>
<dbReference type="EMBL" id="KB008153">
    <property type="protein sequence ID" value="ELR11369.1"/>
    <property type="molecule type" value="Genomic_DNA"/>
</dbReference>
<keyword evidence="1" id="KW-0812">Transmembrane</keyword>
<dbReference type="RefSeq" id="XP_004333382.1">
    <property type="nucleotide sequence ID" value="XM_004333334.1"/>
</dbReference>
<organism evidence="2 3">
    <name type="scientific">Acanthamoeba castellanii (strain ATCC 30010 / Neff)</name>
    <dbReference type="NCBI Taxonomy" id="1257118"/>
    <lineage>
        <taxon>Eukaryota</taxon>
        <taxon>Amoebozoa</taxon>
        <taxon>Discosea</taxon>
        <taxon>Longamoebia</taxon>
        <taxon>Centramoebida</taxon>
        <taxon>Acanthamoebidae</taxon>
        <taxon>Acanthamoeba</taxon>
    </lineage>
</organism>
<evidence type="ECO:0000256" key="1">
    <source>
        <dbReference type="SAM" id="Phobius"/>
    </source>
</evidence>
<dbReference type="Proteomes" id="UP000011083">
    <property type="component" value="Unassembled WGS sequence"/>
</dbReference>
<feature type="transmembrane region" description="Helical" evidence="1">
    <location>
        <begin position="113"/>
        <end position="132"/>
    </location>
</feature>
<reference evidence="2 3" key="1">
    <citation type="journal article" date="2013" name="Genome Biol.">
        <title>Genome of Acanthamoeba castellanii highlights extensive lateral gene transfer and early evolution of tyrosine kinase signaling.</title>
        <authorList>
            <person name="Clarke M."/>
            <person name="Lohan A.J."/>
            <person name="Liu B."/>
            <person name="Lagkouvardos I."/>
            <person name="Roy S."/>
            <person name="Zafar N."/>
            <person name="Bertelli C."/>
            <person name="Schilde C."/>
            <person name="Kianianmomeni A."/>
            <person name="Burglin T.R."/>
            <person name="Frech C."/>
            <person name="Turcotte B."/>
            <person name="Kopec K.O."/>
            <person name="Synnott J.M."/>
            <person name="Choo C."/>
            <person name="Paponov I."/>
            <person name="Finkler A."/>
            <person name="Soon Heng Tan C."/>
            <person name="Hutchins A.P."/>
            <person name="Weinmeier T."/>
            <person name="Rattei T."/>
            <person name="Chu J.S."/>
            <person name="Gimenez G."/>
            <person name="Irimia M."/>
            <person name="Rigden D.J."/>
            <person name="Fitzpatrick D.A."/>
            <person name="Lorenzo-Morales J."/>
            <person name="Bateman A."/>
            <person name="Chiu C.H."/>
            <person name="Tang P."/>
            <person name="Hegemann P."/>
            <person name="Fromm H."/>
            <person name="Raoult D."/>
            <person name="Greub G."/>
            <person name="Miranda-Saavedra D."/>
            <person name="Chen N."/>
            <person name="Nash P."/>
            <person name="Ginger M.L."/>
            <person name="Horn M."/>
            <person name="Schaap P."/>
            <person name="Caler L."/>
            <person name="Loftus B."/>
        </authorList>
    </citation>
    <scope>NUCLEOTIDE SEQUENCE [LARGE SCALE GENOMIC DNA]</scope>
    <source>
        <strain evidence="2 3">Neff</strain>
    </source>
</reference>
<protein>
    <submittedName>
        <fullName evidence="2">Uncharacterized protein</fullName>
    </submittedName>
</protein>
<accession>L8GER5</accession>
<dbReference type="AlphaFoldDB" id="L8GER5"/>
<evidence type="ECO:0000313" key="3">
    <source>
        <dbReference type="Proteomes" id="UP000011083"/>
    </source>
</evidence>
<evidence type="ECO:0000313" key="2">
    <source>
        <dbReference type="EMBL" id="ELR11369.1"/>
    </source>
</evidence>
<gene>
    <name evidence="2" type="ORF">ACA1_134760</name>
</gene>
<keyword evidence="1" id="KW-0472">Membrane</keyword>
<proteinExistence type="predicted"/>
<feature type="non-terminal residue" evidence="2">
    <location>
        <position position="173"/>
    </location>
</feature>
<dbReference type="KEGG" id="acan:ACA1_134760"/>
<sequence>MESLLGAYGTGEEEDEMGLPAGAMDQYRLLFQQHQRGANVCYYPEVGPDPCVGPGVKRKWTGAAEALPEPPSSSLRPYEAKRTRRREAIFVFISVFDIYRPFLYVAATRPNPATVFFNFCFVYVYVVVVPRLPSTLFNRTRRPQKSAATETRLVQRITHRFSGLHTAPVNTCR</sequence>
<dbReference type="GeneID" id="14911843"/>
<dbReference type="VEuPathDB" id="AmoebaDB:ACA1_134760"/>
<feature type="transmembrane region" description="Helical" evidence="1">
    <location>
        <begin position="88"/>
        <end position="107"/>
    </location>
</feature>
<keyword evidence="3" id="KW-1185">Reference proteome</keyword>